<dbReference type="InterPro" id="IPR043502">
    <property type="entry name" value="DNA/RNA_pol_sf"/>
</dbReference>
<proteinExistence type="predicted"/>
<dbReference type="InterPro" id="IPR000477">
    <property type="entry name" value="RT_dom"/>
</dbReference>
<name>A0A8R7UQZ0_TRIUA</name>
<dbReference type="SUPFAM" id="SSF56672">
    <property type="entry name" value="DNA/RNA polymerases"/>
    <property type="match status" value="1"/>
</dbReference>
<dbReference type="Pfam" id="PF00078">
    <property type="entry name" value="RVT_1"/>
    <property type="match status" value="1"/>
</dbReference>
<dbReference type="Gramene" id="TuG1812G0500005597.01.T01">
    <property type="protein sequence ID" value="TuG1812G0500005597.01.T01.cds468278"/>
    <property type="gene ID" value="TuG1812G0500005597.01"/>
</dbReference>
<dbReference type="EnsemblPlants" id="TuG1812G0500005597.01.T01">
    <property type="protein sequence ID" value="TuG1812G0500005597.01.T01.cds468278"/>
    <property type="gene ID" value="TuG1812G0500005597.01"/>
</dbReference>
<evidence type="ECO:0000259" key="1">
    <source>
        <dbReference type="PROSITE" id="PS50878"/>
    </source>
</evidence>
<evidence type="ECO:0000313" key="2">
    <source>
        <dbReference type="EnsemblPlants" id="TuG1812G0500005597.01.T01.cds468278"/>
    </source>
</evidence>
<organism evidence="2 3">
    <name type="scientific">Triticum urartu</name>
    <name type="common">Red wild einkorn</name>
    <name type="synonym">Crithodium urartu</name>
    <dbReference type="NCBI Taxonomy" id="4572"/>
    <lineage>
        <taxon>Eukaryota</taxon>
        <taxon>Viridiplantae</taxon>
        <taxon>Streptophyta</taxon>
        <taxon>Embryophyta</taxon>
        <taxon>Tracheophyta</taxon>
        <taxon>Spermatophyta</taxon>
        <taxon>Magnoliopsida</taxon>
        <taxon>Liliopsida</taxon>
        <taxon>Poales</taxon>
        <taxon>Poaceae</taxon>
        <taxon>BOP clade</taxon>
        <taxon>Pooideae</taxon>
        <taxon>Triticodae</taxon>
        <taxon>Triticeae</taxon>
        <taxon>Triticinae</taxon>
        <taxon>Triticum</taxon>
    </lineage>
</organism>
<feature type="domain" description="Reverse transcriptase" evidence="1">
    <location>
        <begin position="1"/>
        <end position="184"/>
    </location>
</feature>
<dbReference type="PROSITE" id="PS50878">
    <property type="entry name" value="RT_POL"/>
    <property type="match status" value="1"/>
</dbReference>
<dbReference type="AlphaFoldDB" id="A0A8R7UQZ0"/>
<dbReference type="Proteomes" id="UP000015106">
    <property type="component" value="Chromosome 5"/>
</dbReference>
<accession>A0A8R7UQZ0</accession>
<dbReference type="PANTHER" id="PTHR33116">
    <property type="entry name" value="REVERSE TRANSCRIPTASE ZINC-BINDING DOMAIN-CONTAINING PROTEIN-RELATED-RELATED"/>
    <property type="match status" value="1"/>
</dbReference>
<dbReference type="PANTHER" id="PTHR33116:SF86">
    <property type="entry name" value="REVERSE TRANSCRIPTASE DOMAIN-CONTAINING PROTEIN"/>
    <property type="match status" value="1"/>
</dbReference>
<reference evidence="2" key="2">
    <citation type="submission" date="2018-03" db="EMBL/GenBank/DDBJ databases">
        <title>The Triticum urartu genome reveals the dynamic nature of wheat genome evolution.</title>
        <authorList>
            <person name="Ling H."/>
            <person name="Ma B."/>
            <person name="Shi X."/>
            <person name="Liu H."/>
            <person name="Dong L."/>
            <person name="Sun H."/>
            <person name="Cao Y."/>
            <person name="Gao Q."/>
            <person name="Zheng S."/>
            <person name="Li Y."/>
            <person name="Yu Y."/>
            <person name="Du H."/>
            <person name="Qi M."/>
            <person name="Li Y."/>
            <person name="Yu H."/>
            <person name="Cui Y."/>
            <person name="Wang N."/>
            <person name="Chen C."/>
            <person name="Wu H."/>
            <person name="Zhao Y."/>
            <person name="Zhang J."/>
            <person name="Li Y."/>
            <person name="Zhou W."/>
            <person name="Zhang B."/>
            <person name="Hu W."/>
            <person name="Eijk M."/>
            <person name="Tang J."/>
            <person name="Witsenboer H."/>
            <person name="Zhao S."/>
            <person name="Li Z."/>
            <person name="Zhang A."/>
            <person name="Wang D."/>
            <person name="Liang C."/>
        </authorList>
    </citation>
    <scope>NUCLEOTIDE SEQUENCE [LARGE SCALE GENOMIC DNA]</scope>
    <source>
        <strain evidence="2">cv. G1812</strain>
    </source>
</reference>
<reference evidence="2" key="3">
    <citation type="submission" date="2022-06" db="UniProtKB">
        <authorList>
            <consortium name="EnsemblPlants"/>
        </authorList>
    </citation>
    <scope>IDENTIFICATION</scope>
</reference>
<protein>
    <recommendedName>
        <fullName evidence="1">Reverse transcriptase domain-containing protein</fullName>
    </recommendedName>
</protein>
<sequence>MVKIDLAKAFDRIEWDFIVKVLARKGLHGHFINLIYACMAIPTFSVIINGQSYGRFQSSRGIRQGCPLSPYLFVLAINELSISLQEAMLADHLSGIILGTGCPPIHSLMFADDLLICGQATVDEATHMLQILQRFCNLSGQMPNWSKSAIIFSRNVNAINKEGIKRIFPVQDISDSSIYLGHPLILPDKDRSSAYDFVADKFKVKLTGYKANKLSHAARLTLINSVFASIPVYYMSNILFSRKLIAKLTSIIRNFWWTGIKEDPSKKALCLRAWKDICTPKVEGGLGIKNIQAVNRGLILSAAWRIAEEPQSFLSQVLKSKYFPDTSIWRAKNNIPKSGFWASILKVKHILYANSIYQILDGNSSVWSTPWFPHWQSIYEHLQIR</sequence>
<keyword evidence="3" id="KW-1185">Reference proteome</keyword>
<reference evidence="3" key="1">
    <citation type="journal article" date="2013" name="Nature">
        <title>Draft genome of the wheat A-genome progenitor Triticum urartu.</title>
        <authorList>
            <person name="Ling H.Q."/>
            <person name="Zhao S."/>
            <person name="Liu D."/>
            <person name="Wang J."/>
            <person name="Sun H."/>
            <person name="Zhang C."/>
            <person name="Fan H."/>
            <person name="Li D."/>
            <person name="Dong L."/>
            <person name="Tao Y."/>
            <person name="Gao C."/>
            <person name="Wu H."/>
            <person name="Li Y."/>
            <person name="Cui Y."/>
            <person name="Guo X."/>
            <person name="Zheng S."/>
            <person name="Wang B."/>
            <person name="Yu K."/>
            <person name="Liang Q."/>
            <person name="Yang W."/>
            <person name="Lou X."/>
            <person name="Chen J."/>
            <person name="Feng M."/>
            <person name="Jian J."/>
            <person name="Zhang X."/>
            <person name="Luo G."/>
            <person name="Jiang Y."/>
            <person name="Liu J."/>
            <person name="Wang Z."/>
            <person name="Sha Y."/>
            <person name="Zhang B."/>
            <person name="Wu H."/>
            <person name="Tang D."/>
            <person name="Shen Q."/>
            <person name="Xue P."/>
            <person name="Zou S."/>
            <person name="Wang X."/>
            <person name="Liu X."/>
            <person name="Wang F."/>
            <person name="Yang Y."/>
            <person name="An X."/>
            <person name="Dong Z."/>
            <person name="Zhang K."/>
            <person name="Zhang X."/>
            <person name="Luo M.C."/>
            <person name="Dvorak J."/>
            <person name="Tong Y."/>
            <person name="Wang J."/>
            <person name="Yang H."/>
            <person name="Li Z."/>
            <person name="Wang D."/>
            <person name="Zhang A."/>
            <person name="Wang J."/>
        </authorList>
    </citation>
    <scope>NUCLEOTIDE SEQUENCE</scope>
    <source>
        <strain evidence="3">cv. G1812</strain>
    </source>
</reference>
<evidence type="ECO:0000313" key="3">
    <source>
        <dbReference type="Proteomes" id="UP000015106"/>
    </source>
</evidence>